<evidence type="ECO:0000256" key="1">
    <source>
        <dbReference type="SAM" id="MobiDB-lite"/>
    </source>
</evidence>
<name>A0A1I6GIQ2_9EURY</name>
<dbReference type="STRING" id="553469.SAMN04487947_1218"/>
<feature type="region of interest" description="Disordered" evidence="1">
    <location>
        <begin position="123"/>
        <end position="143"/>
    </location>
</feature>
<organism evidence="2 3">
    <name type="scientific">Halogeometricum rufum</name>
    <dbReference type="NCBI Taxonomy" id="553469"/>
    <lineage>
        <taxon>Archaea</taxon>
        <taxon>Methanobacteriati</taxon>
        <taxon>Methanobacteriota</taxon>
        <taxon>Stenosarchaea group</taxon>
        <taxon>Halobacteria</taxon>
        <taxon>Halobacteriales</taxon>
        <taxon>Haloferacaceae</taxon>
        <taxon>Halogeometricum</taxon>
    </lineage>
</organism>
<reference evidence="3" key="1">
    <citation type="submission" date="2016-10" db="EMBL/GenBank/DDBJ databases">
        <authorList>
            <person name="Varghese N."/>
            <person name="Submissions S."/>
        </authorList>
    </citation>
    <scope>NUCLEOTIDE SEQUENCE [LARGE SCALE GENOMIC DNA]</scope>
    <source>
        <strain evidence="3">CGMCC 1.7736</strain>
    </source>
</reference>
<proteinExistence type="predicted"/>
<protein>
    <submittedName>
        <fullName evidence="2">Uncharacterized protein</fullName>
    </submittedName>
</protein>
<gene>
    <name evidence="2" type="ORF">SAMN04487947_1218</name>
</gene>
<keyword evidence="3" id="KW-1185">Reference proteome</keyword>
<evidence type="ECO:0000313" key="2">
    <source>
        <dbReference type="EMBL" id="SFR42058.1"/>
    </source>
</evidence>
<dbReference type="EMBL" id="FOYT01000001">
    <property type="protein sequence ID" value="SFR42058.1"/>
    <property type="molecule type" value="Genomic_DNA"/>
</dbReference>
<dbReference type="RefSeq" id="WP_089805537.1">
    <property type="nucleotide sequence ID" value="NZ_FOYT01000001.1"/>
</dbReference>
<dbReference type="Proteomes" id="UP000198531">
    <property type="component" value="Unassembled WGS sequence"/>
</dbReference>
<dbReference type="AlphaFoldDB" id="A0A1I6GIQ2"/>
<evidence type="ECO:0000313" key="3">
    <source>
        <dbReference type="Proteomes" id="UP000198531"/>
    </source>
</evidence>
<accession>A0A1I6GIQ2</accession>
<sequence>MTPTPSYSDRSYSTGHYGAPATGYAGFDAPWHINGIRVDGLSAENPLSPVVPGRSVTYRCVCAAQPSNGDPDDDPRARFDDLREYLVRSRDVITYDPPGQDVFYREQFDDSFSQLVRIEPLAKSSDGTYTDGNPPPTREGSMYDGRWAVVTGGQSNQSLASPRTM</sequence>